<gene>
    <name evidence="5" type="ORF">DXB16_13790</name>
    <name evidence="3" type="ORF">ERS852423_02397</name>
    <name evidence="2" type="ORF">ERS852573_02898</name>
    <name evidence="4" type="ORF">GT576_13750</name>
</gene>
<dbReference type="Proteomes" id="UP000449249">
    <property type="component" value="Unassembled WGS sequence"/>
</dbReference>
<evidence type="ECO:0000313" key="3">
    <source>
        <dbReference type="EMBL" id="CUO14434.1"/>
    </source>
</evidence>
<name>A0A173VDE9_9FIRM</name>
<dbReference type="NCBIfam" id="NF045594">
    <property type="entry name" value="flavodox_BilS"/>
    <property type="match status" value="1"/>
</dbReference>
<dbReference type="GO" id="GO:0016651">
    <property type="term" value="F:oxidoreductase activity, acting on NAD(P)H"/>
    <property type="evidence" value="ECO:0007669"/>
    <property type="project" value="UniProtKB-ARBA"/>
</dbReference>
<dbReference type="EMBL" id="CYYY01000013">
    <property type="protein sequence ID" value="CUO14434.1"/>
    <property type="molecule type" value="Genomic_DNA"/>
</dbReference>
<feature type="domain" description="Flavodoxin-like" evidence="1">
    <location>
        <begin position="5"/>
        <end position="163"/>
    </location>
</feature>
<dbReference type="PROSITE" id="PS00201">
    <property type="entry name" value="FLAVODOXIN"/>
    <property type="match status" value="1"/>
</dbReference>
<accession>A0A173VDE9</accession>
<dbReference type="Proteomes" id="UP000095597">
    <property type="component" value="Unassembled WGS sequence"/>
</dbReference>
<reference evidence="4 9" key="3">
    <citation type="journal article" date="2019" name="Nat. Med.">
        <title>A library of human gut bacterial isolates paired with longitudinal multiomics data enables mechanistic microbiome research.</title>
        <authorList>
            <person name="Poyet M."/>
            <person name="Groussin M."/>
            <person name="Gibbons S.M."/>
            <person name="Avila-Pacheco J."/>
            <person name="Jiang X."/>
            <person name="Kearney S.M."/>
            <person name="Perrotta A.R."/>
            <person name="Berdy B."/>
            <person name="Zhao S."/>
            <person name="Lieberman T.D."/>
            <person name="Swanson P.K."/>
            <person name="Smith M."/>
            <person name="Roesemann S."/>
            <person name="Alexander J.E."/>
            <person name="Rich S.A."/>
            <person name="Livny J."/>
            <person name="Vlamakis H."/>
            <person name="Clish C."/>
            <person name="Bullock K."/>
            <person name="Deik A."/>
            <person name="Scott J."/>
            <person name="Pierce K.A."/>
            <person name="Xavier R.J."/>
            <person name="Alm E.J."/>
        </authorList>
    </citation>
    <scope>NUCLEOTIDE SEQUENCE [LARGE SCALE GENOMIC DNA]</scope>
    <source>
        <strain evidence="4 9">BIOML-A1</strain>
    </source>
</reference>
<dbReference type="Gene3D" id="3.40.50.360">
    <property type="match status" value="1"/>
</dbReference>
<reference evidence="6 7" key="1">
    <citation type="submission" date="2015-09" db="EMBL/GenBank/DDBJ databases">
        <authorList>
            <consortium name="Pathogen Informatics"/>
        </authorList>
    </citation>
    <scope>NUCLEOTIDE SEQUENCE [LARGE SCALE GENOMIC DNA]</scope>
    <source>
        <strain evidence="3 6">2789STDY5608866</strain>
        <strain evidence="2 7">2789STDY5834961</strain>
    </source>
</reference>
<dbReference type="GO" id="GO:0010181">
    <property type="term" value="F:FMN binding"/>
    <property type="evidence" value="ECO:0007669"/>
    <property type="project" value="InterPro"/>
</dbReference>
<dbReference type="EMBL" id="QSVN01000024">
    <property type="protein sequence ID" value="RGO29741.1"/>
    <property type="molecule type" value="Genomic_DNA"/>
</dbReference>
<evidence type="ECO:0000313" key="7">
    <source>
        <dbReference type="Proteomes" id="UP000095597"/>
    </source>
</evidence>
<proteinExistence type="predicted"/>
<dbReference type="InterPro" id="IPR008254">
    <property type="entry name" value="Flavodoxin/NO_synth"/>
</dbReference>
<organism evidence="2 7">
    <name type="scientific">Dorea longicatena</name>
    <dbReference type="NCBI Taxonomy" id="88431"/>
    <lineage>
        <taxon>Bacteria</taxon>
        <taxon>Bacillati</taxon>
        <taxon>Bacillota</taxon>
        <taxon>Clostridia</taxon>
        <taxon>Lachnospirales</taxon>
        <taxon>Lachnospiraceae</taxon>
        <taxon>Dorea</taxon>
    </lineage>
</organism>
<dbReference type="Proteomes" id="UP000261285">
    <property type="component" value="Unassembled WGS sequence"/>
</dbReference>
<dbReference type="Pfam" id="PF12641">
    <property type="entry name" value="Flavodoxin_3"/>
    <property type="match status" value="1"/>
</dbReference>
<evidence type="ECO:0000313" key="8">
    <source>
        <dbReference type="Proteomes" id="UP000261285"/>
    </source>
</evidence>
<evidence type="ECO:0000313" key="9">
    <source>
        <dbReference type="Proteomes" id="UP000449249"/>
    </source>
</evidence>
<dbReference type="SUPFAM" id="SSF52218">
    <property type="entry name" value="Flavoproteins"/>
    <property type="match status" value="1"/>
</dbReference>
<evidence type="ECO:0000259" key="1">
    <source>
        <dbReference type="Pfam" id="PF12641"/>
    </source>
</evidence>
<dbReference type="InterPro" id="IPR029039">
    <property type="entry name" value="Flavoprotein-like_sf"/>
</dbReference>
<dbReference type="InterPro" id="IPR054633">
    <property type="entry name" value="BilS"/>
</dbReference>
<dbReference type="GeneID" id="93135571"/>
<dbReference type="OrthoDB" id="307208at2"/>
<dbReference type="GO" id="GO:0009055">
    <property type="term" value="F:electron transfer activity"/>
    <property type="evidence" value="ECO:0007669"/>
    <property type="project" value="InterPro"/>
</dbReference>
<evidence type="ECO:0000313" key="4">
    <source>
        <dbReference type="EMBL" id="MZK11368.1"/>
    </source>
</evidence>
<dbReference type="RefSeq" id="WP_006427711.1">
    <property type="nucleotide sequence ID" value="NZ_AP031429.1"/>
</dbReference>
<protein>
    <submittedName>
        <fullName evidence="2">Flavodoxin</fullName>
    </submittedName>
</protein>
<evidence type="ECO:0000313" key="6">
    <source>
        <dbReference type="Proteomes" id="UP000095439"/>
    </source>
</evidence>
<dbReference type="InterPro" id="IPR001226">
    <property type="entry name" value="Flavodoxin_CS"/>
</dbReference>
<evidence type="ECO:0000313" key="2">
    <source>
        <dbReference type="EMBL" id="CUN25422.1"/>
    </source>
</evidence>
<reference evidence="5 8" key="2">
    <citation type="submission" date="2018-08" db="EMBL/GenBank/DDBJ databases">
        <title>A genome reference for cultivated species of the human gut microbiota.</title>
        <authorList>
            <person name="Zou Y."/>
            <person name="Xue W."/>
            <person name="Luo G."/>
        </authorList>
    </citation>
    <scope>NUCLEOTIDE SEQUENCE [LARGE SCALE GENOMIC DNA]</scope>
    <source>
        <strain evidence="5 8">OM02-16</strain>
    </source>
</reference>
<evidence type="ECO:0000313" key="5">
    <source>
        <dbReference type="EMBL" id="RGO29741.1"/>
    </source>
</evidence>
<sequence length="172" mass="19543">MLDYLVLYQSESGNTKKIAASIFSRLPGNSKDLIDIDTDKTIPEANVYFIGFCVHRGSCSMEVSDFLSDLSGKQIALFGTCGMGDSPEYYKDIAGRVSAWIEADNDYLGYFICQGKMPQKVRMKYESMRTDENNDQIDRFIQNFDLALTHPDDLDVEHAKVFVDHMLKKIQL</sequence>
<dbReference type="AlphaFoldDB" id="A0A173VDE9"/>
<dbReference type="EMBL" id="CYXO01000026">
    <property type="protein sequence ID" value="CUN25422.1"/>
    <property type="molecule type" value="Genomic_DNA"/>
</dbReference>
<dbReference type="Proteomes" id="UP000095439">
    <property type="component" value="Unassembled WGS sequence"/>
</dbReference>
<dbReference type="EMBL" id="WWSH01000014">
    <property type="protein sequence ID" value="MZK11368.1"/>
    <property type="molecule type" value="Genomic_DNA"/>
</dbReference>